<evidence type="ECO:0000256" key="1">
    <source>
        <dbReference type="ARBA" id="ARBA00004477"/>
    </source>
</evidence>
<dbReference type="STRING" id="101091.A0A1C7NP06"/>
<evidence type="ECO:0000313" key="10">
    <source>
        <dbReference type="Proteomes" id="UP000093000"/>
    </source>
</evidence>
<gene>
    <name evidence="9" type="primary">tmem97</name>
    <name evidence="9" type="ORF">A0J61_01335</name>
</gene>
<protein>
    <recommendedName>
        <fullName evidence="7">Efficient mitochondria targeting-associated protein 19</fullName>
    </recommendedName>
</protein>
<organism evidence="9 10">
    <name type="scientific">Choanephora cucurbitarum</name>
    <dbReference type="NCBI Taxonomy" id="101091"/>
    <lineage>
        <taxon>Eukaryota</taxon>
        <taxon>Fungi</taxon>
        <taxon>Fungi incertae sedis</taxon>
        <taxon>Mucoromycota</taxon>
        <taxon>Mucoromycotina</taxon>
        <taxon>Mucoromycetes</taxon>
        <taxon>Mucorales</taxon>
        <taxon>Mucorineae</taxon>
        <taxon>Choanephoraceae</taxon>
        <taxon>Choanephoroideae</taxon>
        <taxon>Choanephora</taxon>
    </lineage>
</organism>
<evidence type="ECO:0000256" key="2">
    <source>
        <dbReference type="ARBA" id="ARBA00009096"/>
    </source>
</evidence>
<dbReference type="PANTHER" id="PTHR31204">
    <property type="entry name" value="SIGMA INTRACELLULAR RECEPTOR 2"/>
    <property type="match status" value="1"/>
</dbReference>
<keyword evidence="6 7" id="KW-0472">Membrane</keyword>
<dbReference type="AlphaFoldDB" id="A0A1C7NP06"/>
<keyword evidence="4 7" id="KW-0256">Endoplasmic reticulum</keyword>
<dbReference type="InParanoid" id="A0A1C7NP06"/>
<proteinExistence type="inferred from homology"/>
<feature type="domain" description="EXPERA" evidence="8">
    <location>
        <begin position="13"/>
        <end position="151"/>
    </location>
</feature>
<evidence type="ECO:0000313" key="9">
    <source>
        <dbReference type="EMBL" id="OBZ90619.1"/>
    </source>
</evidence>
<accession>A0A1C7NP06</accession>
<sequence>MSTSHKSIWSRPLDLVYFIYFSSHIFATLAIDSQAFLPAEWYPQALRDVLSFYVHTYKDPFMGNPAYWFKSFVACELIFQLPFFFYACVSLLKNSQHLQLPLAIYSAHVATTVLPLLAEILFNTSHKLDSAQKVVLCGFYGPYFVLPCIMLVDSFSQIKSALGTASKPHLKTQ</sequence>
<dbReference type="OrthoDB" id="433124at2759"/>
<dbReference type="Pfam" id="PF05241">
    <property type="entry name" value="EBP"/>
    <property type="match status" value="1"/>
</dbReference>
<feature type="transmembrane region" description="Helical" evidence="7">
    <location>
        <begin position="100"/>
        <end position="118"/>
    </location>
</feature>
<dbReference type="PIRSF" id="PIRSF031032">
    <property type="entry name" value="TMP_97_prd"/>
    <property type="match status" value="1"/>
</dbReference>
<evidence type="ECO:0000256" key="7">
    <source>
        <dbReference type="PIRNR" id="PIRNR031032"/>
    </source>
</evidence>
<evidence type="ECO:0000256" key="5">
    <source>
        <dbReference type="ARBA" id="ARBA00022989"/>
    </source>
</evidence>
<comment type="similarity">
    <text evidence="2">Belongs to the TMEM97/sigma-2 receptor family.</text>
</comment>
<dbReference type="Proteomes" id="UP000093000">
    <property type="component" value="Unassembled WGS sequence"/>
</dbReference>
<evidence type="ECO:0000256" key="6">
    <source>
        <dbReference type="ARBA" id="ARBA00023136"/>
    </source>
</evidence>
<evidence type="ECO:0000256" key="3">
    <source>
        <dbReference type="ARBA" id="ARBA00022692"/>
    </source>
</evidence>
<feature type="transmembrane region" description="Helical" evidence="7">
    <location>
        <begin position="12"/>
        <end position="31"/>
    </location>
</feature>
<dbReference type="GO" id="GO:0005789">
    <property type="term" value="C:endoplasmic reticulum membrane"/>
    <property type="evidence" value="ECO:0007669"/>
    <property type="project" value="UniProtKB-SubCell"/>
</dbReference>
<dbReference type="EMBL" id="LUGH01000041">
    <property type="protein sequence ID" value="OBZ90619.1"/>
    <property type="molecule type" value="Genomic_DNA"/>
</dbReference>
<name>A0A1C7NP06_9FUNG</name>
<comment type="subcellular location">
    <subcellularLocation>
        <location evidence="1">Endoplasmic reticulum membrane</location>
        <topology evidence="1">Multi-pass membrane protein</topology>
    </subcellularLocation>
</comment>
<feature type="transmembrane region" description="Helical" evidence="7">
    <location>
        <begin position="67"/>
        <end position="88"/>
    </location>
</feature>
<keyword evidence="5 7" id="KW-1133">Transmembrane helix</keyword>
<feature type="transmembrane region" description="Helical" evidence="7">
    <location>
        <begin position="130"/>
        <end position="152"/>
    </location>
</feature>
<dbReference type="PANTHER" id="PTHR31204:SF1">
    <property type="entry name" value="SIGMA INTRACELLULAR RECEPTOR 2"/>
    <property type="match status" value="1"/>
</dbReference>
<reference evidence="9 10" key="1">
    <citation type="submission" date="2016-03" db="EMBL/GenBank/DDBJ databases">
        <title>Choanephora cucurbitarum.</title>
        <authorList>
            <person name="Min B."/>
            <person name="Park H."/>
            <person name="Park J.-H."/>
            <person name="Shin H.-D."/>
            <person name="Choi I.-G."/>
        </authorList>
    </citation>
    <scope>NUCLEOTIDE SEQUENCE [LARGE SCALE GENOMIC DNA]</scope>
    <source>
        <strain evidence="9 10">KUS-F28377</strain>
    </source>
</reference>
<keyword evidence="3 7" id="KW-0812">Transmembrane</keyword>
<evidence type="ECO:0000256" key="4">
    <source>
        <dbReference type="ARBA" id="ARBA00022824"/>
    </source>
</evidence>
<keyword evidence="10" id="KW-1185">Reference proteome</keyword>
<dbReference type="InterPro" id="IPR016964">
    <property type="entry name" value="Sigma2_recept"/>
</dbReference>
<dbReference type="FunCoup" id="A0A1C7NP06">
    <property type="interactions" value="166"/>
</dbReference>
<dbReference type="InterPro" id="IPR051987">
    <property type="entry name" value="Sigma-2_receptor-like"/>
</dbReference>
<comment type="caution">
    <text evidence="9">The sequence shown here is derived from an EMBL/GenBank/DDBJ whole genome shotgun (WGS) entry which is preliminary data.</text>
</comment>
<evidence type="ECO:0000259" key="8">
    <source>
        <dbReference type="PROSITE" id="PS51751"/>
    </source>
</evidence>
<dbReference type="InterPro" id="IPR033118">
    <property type="entry name" value="EXPERA"/>
</dbReference>
<dbReference type="PROSITE" id="PS51751">
    <property type="entry name" value="EXPERA"/>
    <property type="match status" value="1"/>
</dbReference>